<sequence>MIEKLKDIIEQPERIWTKEIDETYYSDHLARIKVRPAAVVKVVSTEEVSAVLKFAHQNNIPVIPRGANTGLTGATIPVEGSIVLDLTLLNRIIDLDKETFTLTVEPGVLLEEVQKFVEAKGLFYPPDPGEKKATIGGNISTNAGGMRAVKYGVTRDYVRGLEVVLANGEILNLGANTIKNSSGLDMKDLIIGSEGTLAVITKAYLKVLPKPKYSVSMLAAFQALDKGIDTVLQILGANVDATAIEFIEKRAVKLSEEYLGLKFPSQEGEAYLLFTLDGEEREEIIRRADKMKAICKENGALEVLLLEDEGVAQTTWKIRGAIVTAIEANSQQEPIDIVVPINKSAEFVKFTKEISKTYEIDIQNFGHAGDGNVHLCIIRGDLEEDEWQERLDKVLYAIYKKANELKGLPSGEHGIGLTKKKYYLEYADENEITLMRAVKSAFDPKHILNPNKVF</sequence>
<protein>
    <submittedName>
        <fullName evidence="6">FAD-binding oxidoreductase</fullName>
    </submittedName>
</protein>
<dbReference type="Gene3D" id="1.10.45.10">
    <property type="entry name" value="Vanillyl-alcohol Oxidase, Chain A, domain 4"/>
    <property type="match status" value="1"/>
</dbReference>
<dbReference type="InterPro" id="IPR006094">
    <property type="entry name" value="Oxid_FAD_bind_N"/>
</dbReference>
<dbReference type="PANTHER" id="PTHR42934:SF2">
    <property type="entry name" value="GLYCOLATE OXIDASE SUBUNIT GLCD"/>
    <property type="match status" value="1"/>
</dbReference>
<keyword evidence="4" id="KW-0560">Oxidoreductase</keyword>
<keyword evidence="3" id="KW-0274">FAD</keyword>
<proteinExistence type="predicted"/>
<evidence type="ECO:0000313" key="6">
    <source>
        <dbReference type="EMBL" id="MBU3803943.1"/>
    </source>
</evidence>
<dbReference type="PROSITE" id="PS51387">
    <property type="entry name" value="FAD_PCMH"/>
    <property type="match status" value="1"/>
</dbReference>
<dbReference type="SUPFAM" id="SSF55103">
    <property type="entry name" value="FAD-linked oxidases, C-terminal domain"/>
    <property type="match status" value="1"/>
</dbReference>
<reference evidence="6" key="2">
    <citation type="submission" date="2021-04" db="EMBL/GenBank/DDBJ databases">
        <authorList>
            <person name="Gilroy R."/>
        </authorList>
    </citation>
    <scope>NUCLEOTIDE SEQUENCE</scope>
    <source>
        <strain evidence="6">B5-657</strain>
    </source>
</reference>
<dbReference type="AlphaFoldDB" id="A0A9E2NN11"/>
<dbReference type="InterPro" id="IPR016166">
    <property type="entry name" value="FAD-bd_PCMH"/>
</dbReference>
<organism evidence="6 7">
    <name type="scientific">Candidatus Cellulosilyticum pullistercoris</name>
    <dbReference type="NCBI Taxonomy" id="2838521"/>
    <lineage>
        <taxon>Bacteria</taxon>
        <taxon>Bacillati</taxon>
        <taxon>Bacillota</taxon>
        <taxon>Clostridia</taxon>
        <taxon>Lachnospirales</taxon>
        <taxon>Cellulosilyticaceae</taxon>
        <taxon>Cellulosilyticum</taxon>
    </lineage>
</organism>
<keyword evidence="2" id="KW-0285">Flavoprotein</keyword>
<name>A0A9E2NN11_9FIRM</name>
<comment type="caution">
    <text evidence="6">The sequence shown here is derived from an EMBL/GenBank/DDBJ whole genome shotgun (WGS) entry which is preliminary data.</text>
</comment>
<accession>A0A9E2NN11</accession>
<evidence type="ECO:0000256" key="1">
    <source>
        <dbReference type="ARBA" id="ARBA00001974"/>
    </source>
</evidence>
<dbReference type="Pfam" id="PF02913">
    <property type="entry name" value="FAD-oxidase_C"/>
    <property type="match status" value="1"/>
</dbReference>
<dbReference type="InterPro" id="IPR036318">
    <property type="entry name" value="FAD-bd_PCMH-like_sf"/>
</dbReference>
<dbReference type="InterPro" id="IPR016169">
    <property type="entry name" value="FAD-bd_PCMH_sub2"/>
</dbReference>
<dbReference type="GO" id="GO:0071949">
    <property type="term" value="F:FAD binding"/>
    <property type="evidence" value="ECO:0007669"/>
    <property type="project" value="InterPro"/>
</dbReference>
<dbReference type="InterPro" id="IPR016171">
    <property type="entry name" value="Vanillyl_alc_oxidase_C-sub2"/>
</dbReference>
<dbReference type="Pfam" id="PF01565">
    <property type="entry name" value="FAD_binding_4"/>
    <property type="match status" value="1"/>
</dbReference>
<gene>
    <name evidence="6" type="ORF">H9872_04210</name>
</gene>
<dbReference type="SUPFAM" id="SSF56176">
    <property type="entry name" value="FAD-binding/transporter-associated domain-like"/>
    <property type="match status" value="1"/>
</dbReference>
<dbReference type="Proteomes" id="UP000824229">
    <property type="component" value="Unassembled WGS sequence"/>
</dbReference>
<dbReference type="InterPro" id="IPR051914">
    <property type="entry name" value="FAD-linked_OxidoTrans_Type4"/>
</dbReference>
<evidence type="ECO:0000313" key="7">
    <source>
        <dbReference type="Proteomes" id="UP000824229"/>
    </source>
</evidence>
<evidence type="ECO:0000256" key="4">
    <source>
        <dbReference type="ARBA" id="ARBA00023002"/>
    </source>
</evidence>
<reference evidence="6" key="1">
    <citation type="journal article" date="2021" name="PeerJ">
        <title>Extensive microbial diversity within the chicken gut microbiome revealed by metagenomics and culture.</title>
        <authorList>
            <person name="Gilroy R."/>
            <person name="Ravi A."/>
            <person name="Getino M."/>
            <person name="Pursley I."/>
            <person name="Horton D.L."/>
            <person name="Alikhan N.F."/>
            <person name="Baker D."/>
            <person name="Gharbi K."/>
            <person name="Hall N."/>
            <person name="Watson M."/>
            <person name="Adriaenssens E.M."/>
            <person name="Foster-Nyarko E."/>
            <person name="Jarju S."/>
            <person name="Secka A."/>
            <person name="Antonio M."/>
            <person name="Oren A."/>
            <person name="Chaudhuri R.R."/>
            <person name="La Ragione R."/>
            <person name="Hildebrand F."/>
            <person name="Pallen M.J."/>
        </authorList>
    </citation>
    <scope>NUCLEOTIDE SEQUENCE</scope>
    <source>
        <strain evidence="6">B5-657</strain>
    </source>
</reference>
<dbReference type="PANTHER" id="PTHR42934">
    <property type="entry name" value="GLYCOLATE OXIDASE SUBUNIT GLCD"/>
    <property type="match status" value="1"/>
</dbReference>
<dbReference type="Gene3D" id="3.30.465.10">
    <property type="match status" value="1"/>
</dbReference>
<dbReference type="Gene3D" id="3.30.70.2740">
    <property type="match status" value="1"/>
</dbReference>
<dbReference type="EMBL" id="JAHLFQ010000088">
    <property type="protein sequence ID" value="MBU3803943.1"/>
    <property type="molecule type" value="Genomic_DNA"/>
</dbReference>
<evidence type="ECO:0000259" key="5">
    <source>
        <dbReference type="PROSITE" id="PS51387"/>
    </source>
</evidence>
<dbReference type="InterPro" id="IPR004113">
    <property type="entry name" value="FAD-bd_oxidored_4_C"/>
</dbReference>
<evidence type="ECO:0000256" key="3">
    <source>
        <dbReference type="ARBA" id="ARBA00022827"/>
    </source>
</evidence>
<dbReference type="GO" id="GO:0016491">
    <property type="term" value="F:oxidoreductase activity"/>
    <property type="evidence" value="ECO:0007669"/>
    <property type="project" value="UniProtKB-KW"/>
</dbReference>
<dbReference type="FunFam" id="1.10.45.10:FF:000001">
    <property type="entry name" value="D-lactate dehydrogenase mitochondrial"/>
    <property type="match status" value="1"/>
</dbReference>
<evidence type="ECO:0000256" key="2">
    <source>
        <dbReference type="ARBA" id="ARBA00022630"/>
    </source>
</evidence>
<comment type="cofactor">
    <cofactor evidence="1">
        <name>FAD</name>
        <dbReference type="ChEBI" id="CHEBI:57692"/>
    </cofactor>
</comment>
<dbReference type="InterPro" id="IPR016164">
    <property type="entry name" value="FAD-linked_Oxase-like_C"/>
</dbReference>
<feature type="domain" description="FAD-binding PCMH-type" evidence="5">
    <location>
        <begin position="32"/>
        <end position="210"/>
    </location>
</feature>